<feature type="transmembrane region" description="Helical" evidence="8">
    <location>
        <begin position="878"/>
        <end position="907"/>
    </location>
</feature>
<feature type="transmembrane region" description="Helical" evidence="8">
    <location>
        <begin position="287"/>
        <end position="309"/>
    </location>
</feature>
<dbReference type="InterPro" id="IPR011527">
    <property type="entry name" value="ABC1_TM_dom"/>
</dbReference>
<evidence type="ECO:0000256" key="2">
    <source>
        <dbReference type="ARBA" id="ARBA00022448"/>
    </source>
</evidence>
<evidence type="ECO:0000313" key="12">
    <source>
        <dbReference type="Proteomes" id="UP001174936"/>
    </source>
</evidence>
<feature type="transmembrane region" description="Helical" evidence="8">
    <location>
        <begin position="108"/>
        <end position="132"/>
    </location>
</feature>
<dbReference type="Proteomes" id="UP001174936">
    <property type="component" value="Unassembled WGS sequence"/>
</dbReference>
<dbReference type="SUPFAM" id="SSF90123">
    <property type="entry name" value="ABC transporter transmembrane region"/>
    <property type="match status" value="2"/>
</dbReference>
<sequence length="1417" mass="153853">MLSNAGSGIYWSSAVLDLSFFLCFFCRQGSLCRPPASNTTKWLARLKALLGVLLAAALQGYLVRYLQALDGPPDIAFTVALACSTPASLALAFLLSQEHQRLSRPSDLAVLYLLLSIICDGVALTVSSPVILSRQPLLVRLLGHLVLLLLEYLGPCAPPTPEDAKLSAEEQSTIVSRAFFGWVNPILAKGYKNILIHEDLPPLSRGMSPEAAREAMIQAWSQRAKPETKYSLPFALFKCLKQPFLGAIVPRLFVTLFRYSQPVLIKRSIRHVTAATARDNNNNNDNAAYWLVLSGIVVYAGLAISTGIYQHRLNRLTLLTRSALTGLIHHTTLDAPSSPSQGTETEAEAITLMSTDTPTLGSLPETLHETWAESLGVAIGTAQLAREIGPVFALPLFLILLSSRASAYVASHLHPRTKAWNAATQRRLAAVTSLLSSVKLVRVLGVQKFLVGRVGELRAEEISCAEGVRWVQVGYNASANALGLFAPGCTLVVFVLVATYAGGRGGGLDAERAFTVMAVLGVLTHPANMVLTYVPRAVAAMAGLERVQGFLMRGGGGRGDKRGVVGDGGSVKLRGVTLGARDPPLLKGVDVDIGRGKVVVVSGPVGAGKSTLLKAVLGEVAPVRGEIAVAEKRIGYCAQRVWLPGGSVRSVVCGGEMKKEEEEWYREVIEACCLGSEAEGWGEEDLAGGGRLSGGQRQRVALARAVFARCRIVLLDDVFSALDGETERRVFENLLGKEGLLRQLKTTVVLVSNSTQFFAAADYIIVLGDGGIKEQGTWDEIREKTAAIAKFIPSSSGQRENGVAQNSKLTGQLRARDEAEVDLARKTGDMALYGYYFRCVGYLNLAILTCFVVPHTFFVTIPQYWLELWTDSSGQDTAFYVCGILLLAFLSWTTTNGIMWSTLILLAPQSGLRLHQRLLDVVSGASLSFFAENDTGSILNRFSQDMQLIDNRLPMALHGVEVQLSKLFFQVCLLLVTQKFLGLLLPICALAVYLVQKVYLRTSRQLRFLELESRAAVFSSFLESTEGIETIRAFGWRPLAVRTNISRLANSQVPEFLLMALQRWLNIVLDLMAAGVSVGVIVLAAWLRDRVSGGQVGVALNIMLVVNSTLLKLVQTWTVLEVSLGAVARMRTLERTTEQEEEEEGEIVPGFEGGQGWLGEGRVSFKGVEVIYSGGTAALQDFTLDVEPGQRVVLCGRTGSGKSSVLLTLLRLTPLTSGTIELDGVDILTLPRNLLRERCFVAVPQDTLLLPRETLRFNLDPDHCAPDDVLIHTLQTANLWHHFHSSASNDASGNYHDNPTLDAPISTFPPFSAGQLQLFSLCRAVVKAEILRGGGSLPIVLLDEVTSALDAAAEDTVHRIIDEEFSGRGHTVIMVSHRIGGLFRGSRPERDVVVWMEDGRVREVVRGLAAAMWDGME</sequence>
<evidence type="ECO:0000256" key="3">
    <source>
        <dbReference type="ARBA" id="ARBA00022692"/>
    </source>
</evidence>
<proteinExistence type="predicted"/>
<evidence type="ECO:0000313" key="11">
    <source>
        <dbReference type="EMBL" id="KAK0641279.1"/>
    </source>
</evidence>
<organism evidence="11 12">
    <name type="scientific">Cercophora newfieldiana</name>
    <dbReference type="NCBI Taxonomy" id="92897"/>
    <lineage>
        <taxon>Eukaryota</taxon>
        <taxon>Fungi</taxon>
        <taxon>Dikarya</taxon>
        <taxon>Ascomycota</taxon>
        <taxon>Pezizomycotina</taxon>
        <taxon>Sordariomycetes</taxon>
        <taxon>Sordariomycetidae</taxon>
        <taxon>Sordariales</taxon>
        <taxon>Lasiosphaeriaceae</taxon>
        <taxon>Cercophora</taxon>
    </lineage>
</organism>
<dbReference type="GO" id="GO:0016020">
    <property type="term" value="C:membrane"/>
    <property type="evidence" value="ECO:0007669"/>
    <property type="project" value="UniProtKB-SubCell"/>
</dbReference>
<evidence type="ECO:0000256" key="7">
    <source>
        <dbReference type="ARBA" id="ARBA00023136"/>
    </source>
</evidence>
<dbReference type="InterPro" id="IPR036640">
    <property type="entry name" value="ABC1_TM_sf"/>
</dbReference>
<dbReference type="GO" id="GO:0140359">
    <property type="term" value="F:ABC-type transporter activity"/>
    <property type="evidence" value="ECO:0007669"/>
    <property type="project" value="InterPro"/>
</dbReference>
<feature type="transmembrane region" description="Helical" evidence="8">
    <location>
        <begin position="513"/>
        <end position="534"/>
    </location>
</feature>
<evidence type="ECO:0000259" key="10">
    <source>
        <dbReference type="PROSITE" id="PS50929"/>
    </source>
</evidence>
<keyword evidence="3 8" id="KW-0812">Transmembrane</keyword>
<dbReference type="InterPro" id="IPR027417">
    <property type="entry name" value="P-loop_NTPase"/>
</dbReference>
<name>A0AA39XVZ1_9PEZI</name>
<keyword evidence="7 8" id="KW-0472">Membrane</keyword>
<evidence type="ECO:0000256" key="1">
    <source>
        <dbReference type="ARBA" id="ARBA00004141"/>
    </source>
</evidence>
<feature type="domain" description="ABC transmembrane type-1" evidence="10">
    <location>
        <begin position="863"/>
        <end position="1121"/>
    </location>
</feature>
<feature type="transmembrane region" description="Helical" evidence="8">
    <location>
        <begin position="967"/>
        <end position="995"/>
    </location>
</feature>
<dbReference type="InterPro" id="IPR003593">
    <property type="entry name" value="AAA+_ATPase"/>
</dbReference>
<dbReference type="CDD" id="cd18580">
    <property type="entry name" value="ABC_6TM_ABCC_D2"/>
    <property type="match status" value="1"/>
</dbReference>
<keyword evidence="6 8" id="KW-1133">Transmembrane helix</keyword>
<evidence type="ECO:0000256" key="6">
    <source>
        <dbReference type="ARBA" id="ARBA00022989"/>
    </source>
</evidence>
<dbReference type="PANTHER" id="PTHR24223:SF345">
    <property type="entry name" value="ABC MULTIDRUG TRANSPORTER (EUROFUNG)"/>
    <property type="match status" value="1"/>
</dbReference>
<dbReference type="InterPro" id="IPR044726">
    <property type="entry name" value="ABCC_6TM_D2"/>
</dbReference>
<dbReference type="Pfam" id="PF00005">
    <property type="entry name" value="ABC_tran"/>
    <property type="match status" value="2"/>
</dbReference>
<dbReference type="GO" id="GO:0005524">
    <property type="term" value="F:ATP binding"/>
    <property type="evidence" value="ECO:0007669"/>
    <property type="project" value="UniProtKB-KW"/>
</dbReference>
<feature type="transmembrane region" description="Helical" evidence="8">
    <location>
        <begin position="479"/>
        <end position="501"/>
    </location>
</feature>
<dbReference type="SMART" id="SM00382">
    <property type="entry name" value="AAA"/>
    <property type="match status" value="2"/>
</dbReference>
<keyword evidence="4" id="KW-0547">Nucleotide-binding</keyword>
<comment type="caution">
    <text evidence="11">The sequence shown here is derived from an EMBL/GenBank/DDBJ whole genome shotgun (WGS) entry which is preliminary data.</text>
</comment>
<comment type="subcellular location">
    <subcellularLocation>
        <location evidence="1">Membrane</location>
        <topology evidence="1">Multi-pass membrane protein</topology>
    </subcellularLocation>
</comment>
<dbReference type="Gene3D" id="1.20.1560.10">
    <property type="entry name" value="ABC transporter type 1, transmembrane domain"/>
    <property type="match status" value="2"/>
</dbReference>
<keyword evidence="12" id="KW-1185">Reference proteome</keyword>
<feature type="transmembrane region" description="Helical" evidence="8">
    <location>
        <begin position="1064"/>
        <end position="1086"/>
    </location>
</feature>
<dbReference type="InterPro" id="IPR017871">
    <property type="entry name" value="ABC_transporter-like_CS"/>
</dbReference>
<gene>
    <name evidence="11" type="ORF">B0T16DRAFT_515449</name>
</gene>
<dbReference type="EMBL" id="JAULSV010000006">
    <property type="protein sequence ID" value="KAK0641279.1"/>
    <property type="molecule type" value="Genomic_DNA"/>
</dbReference>
<evidence type="ECO:0000256" key="5">
    <source>
        <dbReference type="ARBA" id="ARBA00022840"/>
    </source>
</evidence>
<dbReference type="Gene3D" id="3.40.50.300">
    <property type="entry name" value="P-loop containing nucleotide triphosphate hydrolases"/>
    <property type="match status" value="2"/>
</dbReference>
<dbReference type="Pfam" id="PF00664">
    <property type="entry name" value="ABC_membrane"/>
    <property type="match status" value="2"/>
</dbReference>
<feature type="domain" description="ABC transporter" evidence="9">
    <location>
        <begin position="1163"/>
        <end position="1417"/>
    </location>
</feature>
<dbReference type="SUPFAM" id="SSF52540">
    <property type="entry name" value="P-loop containing nucleoside triphosphate hydrolases"/>
    <property type="match status" value="2"/>
</dbReference>
<feature type="transmembrane region" description="Helical" evidence="8">
    <location>
        <begin position="75"/>
        <end position="96"/>
    </location>
</feature>
<feature type="transmembrane region" description="Helical" evidence="8">
    <location>
        <begin position="1098"/>
        <end position="1120"/>
    </location>
</feature>
<feature type="domain" description="ABC transporter" evidence="9">
    <location>
        <begin position="571"/>
        <end position="794"/>
    </location>
</feature>
<dbReference type="InterPro" id="IPR050173">
    <property type="entry name" value="ABC_transporter_C-like"/>
</dbReference>
<dbReference type="InterPro" id="IPR003439">
    <property type="entry name" value="ABC_transporter-like_ATP-bd"/>
</dbReference>
<evidence type="ECO:0000256" key="4">
    <source>
        <dbReference type="ARBA" id="ARBA00022741"/>
    </source>
</evidence>
<feature type="domain" description="ABC transmembrane type-1" evidence="10">
    <location>
        <begin position="252"/>
        <end position="539"/>
    </location>
</feature>
<accession>A0AA39XVZ1</accession>
<protein>
    <submittedName>
        <fullName evidence="11">ABC transporter type 1, transmembrane domain-containing protein</fullName>
    </submittedName>
</protein>
<evidence type="ECO:0000259" key="9">
    <source>
        <dbReference type="PROSITE" id="PS50893"/>
    </source>
</evidence>
<dbReference type="PROSITE" id="PS50929">
    <property type="entry name" value="ABC_TM1F"/>
    <property type="match status" value="2"/>
</dbReference>
<keyword evidence="2" id="KW-0813">Transport</keyword>
<evidence type="ECO:0000256" key="8">
    <source>
        <dbReference type="SAM" id="Phobius"/>
    </source>
</evidence>
<dbReference type="GO" id="GO:0016887">
    <property type="term" value="F:ATP hydrolysis activity"/>
    <property type="evidence" value="ECO:0007669"/>
    <property type="project" value="InterPro"/>
</dbReference>
<reference evidence="11" key="1">
    <citation type="submission" date="2023-06" db="EMBL/GenBank/DDBJ databases">
        <title>Genome-scale phylogeny and comparative genomics of the fungal order Sordariales.</title>
        <authorList>
            <consortium name="Lawrence Berkeley National Laboratory"/>
            <person name="Hensen N."/>
            <person name="Bonometti L."/>
            <person name="Westerberg I."/>
            <person name="Brannstrom I.O."/>
            <person name="Guillou S."/>
            <person name="Cros-Aarteil S."/>
            <person name="Calhoun S."/>
            <person name="Haridas S."/>
            <person name="Kuo A."/>
            <person name="Mondo S."/>
            <person name="Pangilinan J."/>
            <person name="Riley R."/>
            <person name="Labutti K."/>
            <person name="Andreopoulos B."/>
            <person name="Lipzen A."/>
            <person name="Chen C."/>
            <person name="Yanf M."/>
            <person name="Daum C."/>
            <person name="Ng V."/>
            <person name="Clum A."/>
            <person name="Steindorff A."/>
            <person name="Ohm R."/>
            <person name="Martin F."/>
            <person name="Silar P."/>
            <person name="Natvig D."/>
            <person name="Lalanne C."/>
            <person name="Gautier V."/>
            <person name="Ament-Velasquez S.L."/>
            <person name="Kruys A."/>
            <person name="Hutchinson M.I."/>
            <person name="Powell A.J."/>
            <person name="Barry K."/>
            <person name="Miller A.N."/>
            <person name="Grigoriev I.V."/>
            <person name="Debuchy R."/>
            <person name="Gladieux P."/>
            <person name="Thoren M.H."/>
            <person name="Johannesson H."/>
        </authorList>
    </citation>
    <scope>NUCLEOTIDE SEQUENCE</scope>
    <source>
        <strain evidence="11">SMH2532-1</strain>
    </source>
</reference>
<feature type="transmembrane region" description="Helical" evidence="8">
    <location>
        <begin position="6"/>
        <end position="25"/>
    </location>
</feature>
<dbReference type="PROSITE" id="PS50893">
    <property type="entry name" value="ABC_TRANSPORTER_2"/>
    <property type="match status" value="2"/>
</dbReference>
<dbReference type="PROSITE" id="PS00211">
    <property type="entry name" value="ABC_TRANSPORTER_1"/>
    <property type="match status" value="2"/>
</dbReference>
<feature type="transmembrane region" description="Helical" evidence="8">
    <location>
        <begin position="835"/>
        <end position="858"/>
    </location>
</feature>
<feature type="transmembrane region" description="Helical" evidence="8">
    <location>
        <begin position="46"/>
        <end position="63"/>
    </location>
</feature>
<keyword evidence="5" id="KW-0067">ATP-binding</keyword>
<dbReference type="PANTHER" id="PTHR24223">
    <property type="entry name" value="ATP-BINDING CASSETTE SUB-FAMILY C"/>
    <property type="match status" value="1"/>
</dbReference>